<organism evidence="2 3">
    <name type="scientific">[Bacillus] enclensis</name>
    <dbReference type="NCBI Taxonomy" id="1402860"/>
    <lineage>
        <taxon>Bacteria</taxon>
        <taxon>Bacillati</taxon>
        <taxon>Bacillota</taxon>
        <taxon>Bacilli</taxon>
        <taxon>Bacillales</taxon>
        <taxon>Bacillaceae</taxon>
        <taxon>Rossellomorea</taxon>
    </lineage>
</organism>
<keyword evidence="1" id="KW-0812">Transmembrane</keyword>
<keyword evidence="3" id="KW-1185">Reference proteome</keyword>
<dbReference type="EMBL" id="FMAU01000002">
    <property type="protein sequence ID" value="SCC02053.1"/>
    <property type="molecule type" value="Genomic_DNA"/>
</dbReference>
<accession>A0A0V8HI97</accession>
<feature type="transmembrane region" description="Helical" evidence="1">
    <location>
        <begin position="225"/>
        <end position="246"/>
    </location>
</feature>
<evidence type="ECO:0000313" key="3">
    <source>
        <dbReference type="Proteomes" id="UP000181997"/>
    </source>
</evidence>
<feature type="transmembrane region" description="Helical" evidence="1">
    <location>
        <begin position="35"/>
        <end position="54"/>
    </location>
</feature>
<dbReference type="Proteomes" id="UP000181997">
    <property type="component" value="Unassembled WGS sequence"/>
</dbReference>
<keyword evidence="1" id="KW-1133">Transmembrane helix</keyword>
<protein>
    <submittedName>
        <fullName evidence="2">Uncharacterized protein</fullName>
    </submittedName>
</protein>
<keyword evidence="1" id="KW-0472">Membrane</keyword>
<feature type="transmembrane region" description="Helical" evidence="1">
    <location>
        <begin position="155"/>
        <end position="177"/>
    </location>
</feature>
<evidence type="ECO:0000313" key="2">
    <source>
        <dbReference type="EMBL" id="SCC02053.1"/>
    </source>
</evidence>
<gene>
    <name evidence="2" type="ORF">GA0061094_1903</name>
</gene>
<dbReference type="AlphaFoldDB" id="A0A0V8HI97"/>
<feature type="transmembrane region" description="Helical" evidence="1">
    <location>
        <begin position="99"/>
        <end position="117"/>
    </location>
</feature>
<proteinExistence type="predicted"/>
<feature type="transmembrane region" description="Helical" evidence="1">
    <location>
        <begin position="252"/>
        <end position="272"/>
    </location>
</feature>
<feature type="transmembrane region" description="Helical" evidence="1">
    <location>
        <begin position="6"/>
        <end position="23"/>
    </location>
</feature>
<name>A0A0V8HI97_9BACI</name>
<sequence>MPNWIPFAAITVFSIFLMAYTVLKNRDKSHMIVIFWLFICGLAFLFEFIIFVLFKSYEYDPGILANEYNDSVLGSLVSQAFAVPVAITFVVVTHLRIRWIILIIGLFFLIETLFIYLDVYVHIWWRTIFTTFFLILTVILSKIWWKHMDNNRSRYINFTTLFFAMLTLAQSGGWFFSSLLSLYELPIYAFPEEARNNITGNFVYLFFTTYLYTLVIYFRNTELSFTIMTVAFLSFIEIAMVNQGILFLKAPVYIFLLPAFHLLLIQTGRHVYSRYFKVYPKSAQKKTAPS</sequence>
<feature type="transmembrane region" description="Helical" evidence="1">
    <location>
        <begin position="74"/>
        <end position="92"/>
    </location>
</feature>
<dbReference type="RefSeq" id="WP_058298289.1">
    <property type="nucleotide sequence ID" value="NZ_FMAU01000002.1"/>
</dbReference>
<feature type="transmembrane region" description="Helical" evidence="1">
    <location>
        <begin position="197"/>
        <end position="218"/>
    </location>
</feature>
<evidence type="ECO:0000256" key="1">
    <source>
        <dbReference type="SAM" id="Phobius"/>
    </source>
</evidence>
<feature type="transmembrane region" description="Helical" evidence="1">
    <location>
        <begin position="123"/>
        <end position="143"/>
    </location>
</feature>
<dbReference type="OrthoDB" id="1680238at2"/>
<reference evidence="3" key="1">
    <citation type="submission" date="2016-08" db="EMBL/GenBank/DDBJ databases">
        <authorList>
            <person name="Varghese N."/>
            <person name="Submissions Spin"/>
        </authorList>
    </citation>
    <scope>NUCLEOTIDE SEQUENCE [LARGE SCALE GENOMIC DNA]</scope>
    <source>
        <strain evidence="3">SGD-1123</strain>
    </source>
</reference>